<proteinExistence type="predicted"/>
<evidence type="ECO:0000256" key="2">
    <source>
        <dbReference type="ARBA" id="ARBA00023002"/>
    </source>
</evidence>
<evidence type="ECO:0000313" key="5">
    <source>
        <dbReference type="EMBL" id="REH32462.1"/>
    </source>
</evidence>
<comment type="caution">
    <text evidence="5">The sequence shown here is derived from an EMBL/GenBank/DDBJ whole genome shotgun (WGS) entry which is preliminary data.</text>
</comment>
<reference evidence="5 6" key="1">
    <citation type="submission" date="2018-08" db="EMBL/GenBank/DDBJ databases">
        <title>Genomic Encyclopedia of Archaeal and Bacterial Type Strains, Phase II (KMG-II): from individual species to whole genera.</title>
        <authorList>
            <person name="Goeker M."/>
        </authorList>
    </citation>
    <scope>NUCLEOTIDE SEQUENCE [LARGE SCALE GENOMIC DNA]</scope>
    <source>
        <strain evidence="5 6">DSM 45791</strain>
    </source>
</reference>
<dbReference type="AlphaFoldDB" id="A0A3E0GXA2"/>
<gene>
    <name evidence="5" type="ORF">BCF44_1218</name>
</gene>
<sequence>MRTSLSPFGLVVTPEAGEDVCSLPPALLARWVGQHRLVVLRGFPVVGVEDLADCARAWGPLLRWDFGEVFDVTAVHAVPFHWDGPWAEQTPSYLFFHCPAAPVSGWEMTFCDTTRLLASLSVDELRRWDGVTITYHGGYADCVYSSRLVDVHPITGEPVLRYQEPHDPAAYPIPLLLEFTGVPDAAGLVAELRDRLYDPRFCVTHRWQSGDFLLVDNHALLHRRDPLPVATLPPLHRVHIL</sequence>
<name>A0A3E0GXA2_9PSEU</name>
<organism evidence="5 6">
    <name type="scientific">Kutzneria buriramensis</name>
    <dbReference type="NCBI Taxonomy" id="1045776"/>
    <lineage>
        <taxon>Bacteria</taxon>
        <taxon>Bacillati</taxon>
        <taxon>Actinomycetota</taxon>
        <taxon>Actinomycetes</taxon>
        <taxon>Pseudonocardiales</taxon>
        <taxon>Pseudonocardiaceae</taxon>
        <taxon>Kutzneria</taxon>
    </lineage>
</organism>
<dbReference type="Pfam" id="PF02668">
    <property type="entry name" value="TauD"/>
    <property type="match status" value="1"/>
</dbReference>
<dbReference type="InterPro" id="IPR050411">
    <property type="entry name" value="AlphaKG_dependent_hydroxylases"/>
</dbReference>
<evidence type="ECO:0000256" key="3">
    <source>
        <dbReference type="ARBA" id="ARBA00023004"/>
    </source>
</evidence>
<keyword evidence="5" id="KW-0223">Dioxygenase</keyword>
<evidence type="ECO:0000313" key="6">
    <source>
        <dbReference type="Proteomes" id="UP000256269"/>
    </source>
</evidence>
<dbReference type="PANTHER" id="PTHR10696">
    <property type="entry name" value="GAMMA-BUTYROBETAINE HYDROXYLASE-RELATED"/>
    <property type="match status" value="1"/>
</dbReference>
<dbReference type="SUPFAM" id="SSF51197">
    <property type="entry name" value="Clavaminate synthase-like"/>
    <property type="match status" value="1"/>
</dbReference>
<protein>
    <submittedName>
        <fullName evidence="5">Alpha-ketoglutarate-dependent taurine dioxygenase</fullName>
    </submittedName>
</protein>
<dbReference type="InterPro" id="IPR003819">
    <property type="entry name" value="TauD/TfdA-like"/>
</dbReference>
<dbReference type="OrthoDB" id="581608at2"/>
<dbReference type="GO" id="GO:0051213">
    <property type="term" value="F:dioxygenase activity"/>
    <property type="evidence" value="ECO:0007669"/>
    <property type="project" value="UniProtKB-KW"/>
</dbReference>
<dbReference type="PANTHER" id="PTHR10696:SF53">
    <property type="entry name" value="TYROSINE ISONITRILE DESATURASE"/>
    <property type="match status" value="1"/>
</dbReference>
<dbReference type="Proteomes" id="UP000256269">
    <property type="component" value="Unassembled WGS sequence"/>
</dbReference>
<keyword evidence="6" id="KW-1185">Reference proteome</keyword>
<feature type="domain" description="TauD/TfdA-like" evidence="4">
    <location>
        <begin position="26"/>
        <end position="227"/>
    </location>
</feature>
<keyword evidence="2" id="KW-0560">Oxidoreductase</keyword>
<dbReference type="RefSeq" id="WP_116180603.1">
    <property type="nucleotide sequence ID" value="NZ_CP144375.1"/>
</dbReference>
<accession>A0A3E0GXA2</accession>
<evidence type="ECO:0000259" key="4">
    <source>
        <dbReference type="Pfam" id="PF02668"/>
    </source>
</evidence>
<evidence type="ECO:0000256" key="1">
    <source>
        <dbReference type="ARBA" id="ARBA00001954"/>
    </source>
</evidence>
<dbReference type="EMBL" id="QUNO01000021">
    <property type="protein sequence ID" value="REH32462.1"/>
    <property type="molecule type" value="Genomic_DNA"/>
</dbReference>
<comment type="cofactor">
    <cofactor evidence="1">
        <name>Fe(2+)</name>
        <dbReference type="ChEBI" id="CHEBI:29033"/>
    </cofactor>
</comment>
<dbReference type="Gene3D" id="3.60.130.10">
    <property type="entry name" value="Clavaminate synthase-like"/>
    <property type="match status" value="1"/>
</dbReference>
<keyword evidence="3" id="KW-0408">Iron</keyword>
<dbReference type="InterPro" id="IPR042098">
    <property type="entry name" value="TauD-like_sf"/>
</dbReference>